<dbReference type="PIRSF" id="PIRSF005572">
    <property type="entry name" value="NifS"/>
    <property type="match status" value="1"/>
</dbReference>
<comment type="function">
    <text evidence="2">Catalyzes the removal of elemental sulfur and selenium atoms from L-cysteine, L-cystine, L-selenocysteine, and L-selenocystine to produce L-alanine.</text>
</comment>
<protein>
    <recommendedName>
        <fullName evidence="5">Probable cysteine desulfurase</fullName>
        <ecNumber evidence="4">2.8.1.7</ecNumber>
    </recommendedName>
</protein>
<evidence type="ECO:0000313" key="10">
    <source>
        <dbReference type="EMBL" id="ALP70166.1"/>
    </source>
</evidence>
<dbReference type="Proteomes" id="UP000055698">
    <property type="component" value="Chromosome"/>
</dbReference>
<dbReference type="GeneID" id="75050249"/>
<accession>A0A654M3N8</accession>
<dbReference type="PANTHER" id="PTHR43586">
    <property type="entry name" value="CYSTEINE DESULFURASE"/>
    <property type="match status" value="1"/>
</dbReference>
<dbReference type="InterPro" id="IPR015421">
    <property type="entry name" value="PyrdxlP-dep_Trfase_major"/>
</dbReference>
<dbReference type="GO" id="GO:0031071">
    <property type="term" value="F:cysteine desulfurase activity"/>
    <property type="evidence" value="ECO:0007669"/>
    <property type="project" value="UniProtKB-EC"/>
</dbReference>
<dbReference type="CDD" id="cd06453">
    <property type="entry name" value="SufS_like"/>
    <property type="match status" value="1"/>
</dbReference>
<gene>
    <name evidence="10" type="ORF">ASU30_102</name>
</gene>
<evidence type="ECO:0000256" key="8">
    <source>
        <dbReference type="ARBA" id="ARBA00050776"/>
    </source>
</evidence>
<dbReference type="AlphaFoldDB" id="A0A654M3N8"/>
<reference evidence="10 11" key="2">
    <citation type="journal article" date="2016" name="Genome Announc.">
        <title>Complete Genome Sequences of the Obligate Symbionts 'Candidatus Sulcia muelleri' and 'Ca. Nasuia deltocephalinicola' from the Pestiferous Leafhopper Macrosteles quadripunctulatus (Hemiptera: Cicadellidae).</title>
        <authorList>
            <person name="Bennett G.M."/>
            <person name="Abba S."/>
            <person name="Kube M."/>
            <person name="Marzachi C."/>
        </authorList>
    </citation>
    <scope>NUCLEOTIDE SEQUENCE [LARGE SCALE GENOMIC DNA]</scope>
    <source>
        <strain evidence="10 11">PUNC</strain>
    </source>
</reference>
<dbReference type="InterPro" id="IPR015424">
    <property type="entry name" value="PyrdxlP-dep_Trfase"/>
</dbReference>
<dbReference type="SUPFAM" id="SSF53383">
    <property type="entry name" value="PLP-dependent transferases"/>
    <property type="match status" value="1"/>
</dbReference>
<evidence type="ECO:0000256" key="3">
    <source>
        <dbReference type="ARBA" id="ARBA00010447"/>
    </source>
</evidence>
<sequence length="409" mass="46641">MLAKIDRKNISKKFAIFNSLLKKKKLVYLDNAATTQKPNKVINSIKEYYSNINSNVHRGAYYLSNKATEKLEYSRVKIKNFINAKYSHEIIFTSGATESINLIANSISSLIKEKDEIIIPYSEHHSNIIPWQILCKKKKALLKIIPIDYNGNLKLDYFKSFISNKTKLISLSHVSNALGVINPINDIIDEAKKYNTLVLIDGSQAISHIPINIQKINPDFYVFSIHKMYGPTGIGVLYGKEDILKLIPPYKYGGEMIDKVSFEETTYSNLPFKFEAGTPNIGGIISTIDAIAFIEKYNIKNIKTYEDKIINYAIKLFTSIKGIKIYGEEKNRSSIISFNIKKIHPFDVGKILDNFGVAVRTGNHCAQPIMDFFSIPGTIRISFAIYNTFEEIDYLYKIIIKIIKLIDRF</sequence>
<name>A0A654M3N8_9FLAO</name>
<dbReference type="InterPro" id="IPR016454">
    <property type="entry name" value="Cysteine_dSase"/>
</dbReference>
<keyword evidence="6 10" id="KW-0808">Transferase</keyword>
<comment type="cofactor">
    <cofactor evidence="1">
        <name>pyridoxal 5'-phosphate</name>
        <dbReference type="ChEBI" id="CHEBI:597326"/>
    </cofactor>
</comment>
<dbReference type="PANTHER" id="PTHR43586:SF8">
    <property type="entry name" value="CYSTEINE DESULFURASE 1, CHLOROPLASTIC"/>
    <property type="match status" value="1"/>
</dbReference>
<dbReference type="InterPro" id="IPR000192">
    <property type="entry name" value="Aminotrans_V_dom"/>
</dbReference>
<evidence type="ECO:0000313" key="11">
    <source>
        <dbReference type="Proteomes" id="UP000055698"/>
    </source>
</evidence>
<dbReference type="InterPro" id="IPR010970">
    <property type="entry name" value="Cys_dSase_SufS"/>
</dbReference>
<dbReference type="NCBIfam" id="TIGR01979">
    <property type="entry name" value="sufS"/>
    <property type="match status" value="1"/>
</dbReference>
<dbReference type="EC" id="2.8.1.7" evidence="4"/>
<evidence type="ECO:0000256" key="5">
    <source>
        <dbReference type="ARBA" id="ARBA00021850"/>
    </source>
</evidence>
<dbReference type="GO" id="GO:0006534">
    <property type="term" value="P:cysteine metabolic process"/>
    <property type="evidence" value="ECO:0007669"/>
    <property type="project" value="InterPro"/>
</dbReference>
<evidence type="ECO:0000256" key="7">
    <source>
        <dbReference type="ARBA" id="ARBA00022898"/>
    </source>
</evidence>
<evidence type="ECO:0000256" key="4">
    <source>
        <dbReference type="ARBA" id="ARBA00012239"/>
    </source>
</evidence>
<dbReference type="Pfam" id="PF00266">
    <property type="entry name" value="Aminotran_5"/>
    <property type="match status" value="1"/>
</dbReference>
<dbReference type="RefSeq" id="WP_075047575.1">
    <property type="nucleotide sequence ID" value="NZ_CP013212.1"/>
</dbReference>
<feature type="domain" description="Aminotransferase class V" evidence="9">
    <location>
        <begin position="27"/>
        <end position="395"/>
    </location>
</feature>
<proteinExistence type="inferred from homology"/>
<comment type="catalytic activity">
    <reaction evidence="8">
        <text>(sulfur carrier)-H + L-cysteine = (sulfur carrier)-SH + L-alanine</text>
        <dbReference type="Rhea" id="RHEA:43892"/>
        <dbReference type="Rhea" id="RHEA-COMP:14737"/>
        <dbReference type="Rhea" id="RHEA-COMP:14739"/>
        <dbReference type="ChEBI" id="CHEBI:29917"/>
        <dbReference type="ChEBI" id="CHEBI:35235"/>
        <dbReference type="ChEBI" id="CHEBI:57972"/>
        <dbReference type="ChEBI" id="CHEBI:64428"/>
        <dbReference type="EC" id="2.8.1.7"/>
    </reaction>
</comment>
<evidence type="ECO:0000256" key="6">
    <source>
        <dbReference type="ARBA" id="ARBA00022679"/>
    </source>
</evidence>
<comment type="similarity">
    <text evidence="3">Belongs to the class-V pyridoxal-phosphate-dependent aminotransferase family. Csd subfamily.</text>
</comment>
<evidence type="ECO:0000256" key="1">
    <source>
        <dbReference type="ARBA" id="ARBA00001933"/>
    </source>
</evidence>
<evidence type="ECO:0000256" key="2">
    <source>
        <dbReference type="ARBA" id="ARBA00002824"/>
    </source>
</evidence>
<evidence type="ECO:0000259" key="9">
    <source>
        <dbReference type="Pfam" id="PF00266"/>
    </source>
</evidence>
<dbReference type="Gene3D" id="3.40.640.10">
    <property type="entry name" value="Type I PLP-dependent aspartate aminotransferase-like (Major domain)"/>
    <property type="match status" value="1"/>
</dbReference>
<organism evidence="10 11">
    <name type="scientific">Candidatus Karelsulcia muelleri</name>
    <dbReference type="NCBI Taxonomy" id="336810"/>
    <lineage>
        <taxon>Bacteria</taxon>
        <taxon>Pseudomonadati</taxon>
        <taxon>Bacteroidota</taxon>
        <taxon>Flavobacteriia</taxon>
        <taxon>Flavobacteriales</taxon>
        <taxon>Candidatus Karelsulcia</taxon>
    </lineage>
</organism>
<dbReference type="Gene3D" id="3.90.1150.10">
    <property type="entry name" value="Aspartate Aminotransferase, domain 1"/>
    <property type="match status" value="1"/>
</dbReference>
<keyword evidence="7" id="KW-0663">Pyridoxal phosphate</keyword>
<dbReference type="EMBL" id="CP013212">
    <property type="protein sequence ID" value="ALP70166.1"/>
    <property type="molecule type" value="Genomic_DNA"/>
</dbReference>
<dbReference type="GO" id="GO:0030170">
    <property type="term" value="F:pyridoxal phosphate binding"/>
    <property type="evidence" value="ECO:0007669"/>
    <property type="project" value="InterPro"/>
</dbReference>
<reference evidence="11" key="1">
    <citation type="submission" date="2015-11" db="EMBL/GenBank/DDBJ databases">
        <title>Complete genome sequences of the obligate symbionts Candidatus Sulcia muelleri and Candidatus Nasuia deltocephalinicola from the pestiferous leafhopper, Macrosteles quadripunctulatus (Hemiptera: Cicadellidae).</title>
        <authorList>
            <person name="Bennett G.M."/>
            <person name="Abba S."/>
            <person name="Kube M."/>
            <person name="Marzachi C."/>
        </authorList>
    </citation>
    <scope>NUCLEOTIDE SEQUENCE [LARGE SCALE GENOMIC DNA]</scope>
    <source>
        <strain evidence="11">PUNC</strain>
    </source>
</reference>
<dbReference type="InterPro" id="IPR015422">
    <property type="entry name" value="PyrdxlP-dep_Trfase_small"/>
</dbReference>